<proteinExistence type="predicted"/>
<reference evidence="2 3" key="1">
    <citation type="submission" date="2016-08" db="EMBL/GenBank/DDBJ databases">
        <title>Genome sequence of Clavibacter michiganensis spp. strain CASJ009.</title>
        <authorList>
            <person name="Thapa S.P."/>
            <person name="Coaker G."/>
        </authorList>
    </citation>
    <scope>NUCLEOTIDE SEQUENCE [LARGE SCALE GENOMIC DNA]</scope>
    <source>
        <strain evidence="2">CASJ009</strain>
    </source>
</reference>
<protein>
    <submittedName>
        <fullName evidence="2">Uncharacterized protein</fullName>
    </submittedName>
</protein>
<keyword evidence="1" id="KW-0472">Membrane</keyword>
<dbReference type="Proteomes" id="UP000195106">
    <property type="component" value="Unassembled WGS sequence"/>
</dbReference>
<gene>
    <name evidence="2" type="ORF">CMsap09_02095</name>
</gene>
<dbReference type="EMBL" id="MDHJ01000001">
    <property type="protein sequence ID" value="OUE07713.1"/>
    <property type="molecule type" value="Genomic_DNA"/>
</dbReference>
<sequence>MEPPLVILVVLVVVALTVARTLVRRRAREEADREPQVPTMTRVVAAAVLGAVLLAVGIAILVTTPDLSQGDGSGRYDWVPPWVQAAVLLVGGLYFEHLAVANLRKLRARRRRGDDAAAFHPLARDTDVVDDDTHLPGRP</sequence>
<name>A0A251XR26_9MICO</name>
<feature type="transmembrane region" description="Helical" evidence="1">
    <location>
        <begin position="6"/>
        <end position="23"/>
    </location>
</feature>
<feature type="transmembrane region" description="Helical" evidence="1">
    <location>
        <begin position="82"/>
        <end position="103"/>
    </location>
</feature>
<accession>A0A251XR26</accession>
<evidence type="ECO:0000313" key="2">
    <source>
        <dbReference type="EMBL" id="OUE07713.1"/>
    </source>
</evidence>
<comment type="caution">
    <text evidence="2">The sequence shown here is derived from an EMBL/GenBank/DDBJ whole genome shotgun (WGS) entry which is preliminary data.</text>
</comment>
<keyword evidence="1" id="KW-0812">Transmembrane</keyword>
<evidence type="ECO:0000313" key="3">
    <source>
        <dbReference type="Proteomes" id="UP000195106"/>
    </source>
</evidence>
<organism evidence="2 3">
    <name type="scientific">Clavibacter michiganensis</name>
    <dbReference type="NCBI Taxonomy" id="28447"/>
    <lineage>
        <taxon>Bacteria</taxon>
        <taxon>Bacillati</taxon>
        <taxon>Actinomycetota</taxon>
        <taxon>Actinomycetes</taxon>
        <taxon>Micrococcales</taxon>
        <taxon>Microbacteriaceae</taxon>
        <taxon>Clavibacter</taxon>
    </lineage>
</organism>
<feature type="transmembrane region" description="Helical" evidence="1">
    <location>
        <begin position="43"/>
        <end position="62"/>
    </location>
</feature>
<dbReference type="AlphaFoldDB" id="A0A251XR26"/>
<evidence type="ECO:0000256" key="1">
    <source>
        <dbReference type="SAM" id="Phobius"/>
    </source>
</evidence>
<keyword evidence="1" id="KW-1133">Transmembrane helix</keyword>